<keyword evidence="6" id="KW-1185">Reference proteome</keyword>
<evidence type="ECO:0000256" key="2">
    <source>
        <dbReference type="SAM" id="SignalP"/>
    </source>
</evidence>
<dbReference type="AlphaFoldDB" id="A0A225AGY5"/>
<accession>A0A225AGY5</accession>
<comment type="caution">
    <text evidence="5">The sequence shown here is derived from an EMBL/GenBank/DDBJ whole genome shotgun (WGS) entry which is preliminary data.</text>
</comment>
<evidence type="ECO:0000313" key="5">
    <source>
        <dbReference type="EMBL" id="OKL58473.1"/>
    </source>
</evidence>
<feature type="domain" description="Beta-lactamase-related" evidence="3">
    <location>
        <begin position="95"/>
        <end position="403"/>
    </location>
</feature>
<keyword evidence="2" id="KW-0732">Signal</keyword>
<dbReference type="InterPro" id="IPR012338">
    <property type="entry name" value="Beta-lactam/transpept-like"/>
</dbReference>
<dbReference type="InterPro" id="IPR058664">
    <property type="entry name" value="ARB_00930-like_C"/>
</dbReference>
<dbReference type="RefSeq" id="XP_020118594.1">
    <property type="nucleotide sequence ID" value="XM_020268661.1"/>
</dbReference>
<dbReference type="Proteomes" id="UP000214365">
    <property type="component" value="Unassembled WGS sequence"/>
</dbReference>
<feature type="domain" description="Beta-lactamase-like ARB-00930-like C-terminal" evidence="4">
    <location>
        <begin position="417"/>
        <end position="561"/>
    </location>
</feature>
<comment type="similarity">
    <text evidence="1">Belongs to the beta-lactamase family.</text>
</comment>
<feature type="signal peptide" evidence="2">
    <location>
        <begin position="1"/>
        <end position="17"/>
    </location>
</feature>
<organism evidence="5 6">
    <name type="scientific">Talaromyces atroroseus</name>
    <dbReference type="NCBI Taxonomy" id="1441469"/>
    <lineage>
        <taxon>Eukaryota</taxon>
        <taxon>Fungi</taxon>
        <taxon>Dikarya</taxon>
        <taxon>Ascomycota</taxon>
        <taxon>Pezizomycotina</taxon>
        <taxon>Eurotiomycetes</taxon>
        <taxon>Eurotiomycetidae</taxon>
        <taxon>Eurotiales</taxon>
        <taxon>Trichocomaceae</taxon>
        <taxon>Talaromyces</taxon>
        <taxon>Talaromyces sect. Trachyspermi</taxon>
    </lineage>
</organism>
<dbReference type="EMBL" id="LFMY01000009">
    <property type="protein sequence ID" value="OKL58473.1"/>
    <property type="molecule type" value="Genomic_DNA"/>
</dbReference>
<dbReference type="Gene3D" id="3.40.710.10">
    <property type="entry name" value="DD-peptidase/beta-lactamase superfamily"/>
    <property type="match status" value="1"/>
</dbReference>
<dbReference type="Pfam" id="PF00144">
    <property type="entry name" value="Beta-lactamase"/>
    <property type="match status" value="1"/>
</dbReference>
<evidence type="ECO:0000256" key="1">
    <source>
        <dbReference type="ARBA" id="ARBA00038473"/>
    </source>
</evidence>
<dbReference type="STRING" id="1441469.A0A225AGY5"/>
<feature type="chain" id="PRO_5012827286" evidence="2">
    <location>
        <begin position="18"/>
        <end position="584"/>
    </location>
</feature>
<gene>
    <name evidence="5" type="ORF">UA08_06348</name>
</gene>
<evidence type="ECO:0000259" key="3">
    <source>
        <dbReference type="Pfam" id="PF00144"/>
    </source>
</evidence>
<dbReference type="OrthoDB" id="10250282at2759"/>
<protein>
    <submittedName>
        <fullName evidence="5">Uncharacterized protein</fullName>
    </submittedName>
</protein>
<dbReference type="InterPro" id="IPR051478">
    <property type="entry name" value="Beta-lactamase-like_AB/R"/>
</dbReference>
<dbReference type="GeneID" id="31006104"/>
<dbReference type="Pfam" id="PF26335">
    <property type="entry name" value="ARB_00930_C"/>
    <property type="match status" value="1"/>
</dbReference>
<name>A0A225AGY5_TALAT</name>
<sequence length="584" mass="64513">MRVQSFVIFLLFLFVHGRYAPGPAIFPLNLSAADESIGELQTTLDDAVNSLLLSSSKGGIRLSDEGVSSWAVQLTSSEETLWSSFHTPNALLKDDDMKQTKVDGDTTFRIASISKTITVYALLRENSINLDDPVTLYIPELIQGVQEPWLVHWDQVTLRSLASFLSGMPRDTGGPCFVWRELSELGYNLGGDSVESPLDTASSIKVLENKSCTALDVIDRARVAPRVFAVNDRPTYSNAAFSLLGIVLERATGLSFEEAVRKSILDPLELSNTTTQTPPKSKGIIPPISNHWDTLLGAADATPNDMSKYLRSILNAELLPRNTINAWLKPHSWTNSGTSTAYGLGWEFLRTTRLTYDGRPLEIISKAGALHGYHSWVMLLPELGLGLSVMVAGTVNTMEAIRETVVTALIPPIELIARKRAIARYAGVYRVDNVKNESHIRISVDENGPGIYIAEWVYNNRDILSLYGAVEGMPTQRASWTAKLIPANLPGTGSNLEMWRVICLSKYETDGKDNLFGDFHLTDIDDINYGQHGLGDIRIVLDENSHASKIDIPALGMKLRRITYEPNRTEEPSNLAGFYPSFEL</sequence>
<evidence type="ECO:0000259" key="4">
    <source>
        <dbReference type="Pfam" id="PF26335"/>
    </source>
</evidence>
<dbReference type="PANTHER" id="PTHR22935:SF95">
    <property type="entry name" value="BETA-LACTAMASE-LIKE 1-RELATED"/>
    <property type="match status" value="1"/>
</dbReference>
<reference evidence="5 6" key="1">
    <citation type="submission" date="2015-06" db="EMBL/GenBank/DDBJ databases">
        <title>Talaromyces atroroseus IBT 11181 draft genome.</title>
        <authorList>
            <person name="Rasmussen K.B."/>
            <person name="Rasmussen S."/>
            <person name="Petersen B."/>
            <person name="Sicheritz-Ponten T."/>
            <person name="Mortensen U.H."/>
            <person name="Thrane U."/>
        </authorList>
    </citation>
    <scope>NUCLEOTIDE SEQUENCE [LARGE SCALE GENOMIC DNA]</scope>
    <source>
        <strain evidence="5 6">IBT 11181</strain>
    </source>
</reference>
<dbReference type="PANTHER" id="PTHR22935">
    <property type="entry name" value="PENICILLIN-BINDING PROTEIN"/>
    <property type="match status" value="1"/>
</dbReference>
<proteinExistence type="inferred from homology"/>
<dbReference type="InterPro" id="IPR001466">
    <property type="entry name" value="Beta-lactam-related"/>
</dbReference>
<dbReference type="SUPFAM" id="SSF56601">
    <property type="entry name" value="beta-lactamase/transpeptidase-like"/>
    <property type="match status" value="1"/>
</dbReference>
<evidence type="ECO:0000313" key="6">
    <source>
        <dbReference type="Proteomes" id="UP000214365"/>
    </source>
</evidence>